<evidence type="ECO:0000313" key="1">
    <source>
        <dbReference type="EMBL" id="GIX73197.1"/>
    </source>
</evidence>
<dbReference type="Proteomes" id="UP001054945">
    <property type="component" value="Unassembled WGS sequence"/>
</dbReference>
<dbReference type="EMBL" id="BPLR01019927">
    <property type="protein sequence ID" value="GIX73197.1"/>
    <property type="molecule type" value="Genomic_DNA"/>
</dbReference>
<protein>
    <submittedName>
        <fullName evidence="1">Uncharacterized protein</fullName>
    </submittedName>
</protein>
<dbReference type="AlphaFoldDB" id="A0AAV4MNU3"/>
<accession>A0AAV4MNU3</accession>
<gene>
    <name evidence="1" type="ORF">CEXT_616771</name>
</gene>
<evidence type="ECO:0000313" key="2">
    <source>
        <dbReference type="Proteomes" id="UP001054945"/>
    </source>
</evidence>
<keyword evidence="2" id="KW-1185">Reference proteome</keyword>
<comment type="caution">
    <text evidence="1">The sequence shown here is derived from an EMBL/GenBank/DDBJ whole genome shotgun (WGS) entry which is preliminary data.</text>
</comment>
<organism evidence="1 2">
    <name type="scientific">Caerostris extrusa</name>
    <name type="common">Bark spider</name>
    <name type="synonym">Caerostris bankana</name>
    <dbReference type="NCBI Taxonomy" id="172846"/>
    <lineage>
        <taxon>Eukaryota</taxon>
        <taxon>Metazoa</taxon>
        <taxon>Ecdysozoa</taxon>
        <taxon>Arthropoda</taxon>
        <taxon>Chelicerata</taxon>
        <taxon>Arachnida</taxon>
        <taxon>Araneae</taxon>
        <taxon>Araneomorphae</taxon>
        <taxon>Entelegynae</taxon>
        <taxon>Araneoidea</taxon>
        <taxon>Araneidae</taxon>
        <taxon>Caerostris</taxon>
    </lineage>
</organism>
<proteinExistence type="predicted"/>
<name>A0AAV4MNU3_CAEEX</name>
<reference evidence="1 2" key="1">
    <citation type="submission" date="2021-06" db="EMBL/GenBank/DDBJ databases">
        <title>Caerostris extrusa draft genome.</title>
        <authorList>
            <person name="Kono N."/>
            <person name="Arakawa K."/>
        </authorList>
    </citation>
    <scope>NUCLEOTIDE SEQUENCE [LARGE SCALE GENOMIC DNA]</scope>
</reference>
<sequence length="128" mass="14442">MLSRTLISCTRKIDVLELLQNSALRIITGAVKTTTVAALQQYAMNPPIYEVIKKQARQLDDNDGEISMDYLKILVSPFRYMDIDLHLTLDGISKKYDNEAILKSAAQSIMEENTKSLNGQEYSLTGRK</sequence>